<dbReference type="Proteomes" id="UP000193108">
    <property type="component" value="Unassembled WGS sequence"/>
</dbReference>
<feature type="compositionally biased region" description="Pro residues" evidence="2">
    <location>
        <begin position="365"/>
        <end position="383"/>
    </location>
</feature>
<gene>
    <name evidence="5" type="ORF">AWC18_17675</name>
</gene>
<feature type="region of interest" description="Disordered" evidence="2">
    <location>
        <begin position="400"/>
        <end position="449"/>
    </location>
</feature>
<evidence type="ECO:0000256" key="1">
    <source>
        <dbReference type="ARBA" id="ARBA00010652"/>
    </source>
</evidence>
<dbReference type="AlphaFoldDB" id="A0A1X1Z0D9"/>
<protein>
    <recommendedName>
        <fullName evidence="7">PPE family protein</fullName>
    </recommendedName>
</protein>
<dbReference type="InterPro" id="IPR038332">
    <property type="entry name" value="PPE_sf"/>
</dbReference>
<sequence>MVGVTAPVWMALPPEVHSTLLSSGPGPSSVLAAAGTWKTLSAEYASAAVELSEVLAAVQAGAWQGPSAETYVAANAPYLAWLTQASADSAAAAAQHESVAAAYITALAAMPTMAELATNHAVHGVLLATNFFGINTVPIAINEADYARMWVQAATTMSTYQAVAGLASASVPPTPAAPAILRSEASVGAGDSSDPWGPAHVWTDPFLEGLADFIEATLGLRWDPVTGTIDGLPYTSYTNPLTLAYWLKNTLTQIQEIDYIIANLETNPEVGLLLLNPVTLAPWLLAHPLTAIELGAAVSSSLAAPFSSLSAFAALAALPRPFALPMLIDVVPDAVAAPAAPVTTAPTAQLVSVAGSVPATGSPAAAPPASVPGGASPPAPPAPATAPALAFPYAVGFGGGPDTGSGTNNRTGSGTGSQAKSPASDSAIEESAARRSSRRRRRTQLRDHGEQYADMNIEVDADWASPADGGPIASQGSAGGLGFAGNVVKQGVREAGLATLAGDSLNGVPTEPLLPASWTGQSTEGVDHNAEG</sequence>
<dbReference type="EMBL" id="LQPI01000071">
    <property type="protein sequence ID" value="ORW16766.1"/>
    <property type="molecule type" value="Genomic_DNA"/>
</dbReference>
<dbReference type="InterPro" id="IPR000030">
    <property type="entry name" value="PPE_dom"/>
</dbReference>
<comment type="caution">
    <text evidence="5">The sequence shown here is derived from an EMBL/GenBank/DDBJ whole genome shotgun (WGS) entry which is preliminary data.</text>
</comment>
<feature type="region of interest" description="Disordered" evidence="2">
    <location>
        <begin position="359"/>
        <end position="383"/>
    </location>
</feature>
<evidence type="ECO:0000256" key="2">
    <source>
        <dbReference type="SAM" id="MobiDB-lite"/>
    </source>
</evidence>
<dbReference type="PANTHER" id="PTHR46766:SF1">
    <property type="entry name" value="GLUTAMINE-RICH PROTEIN 2"/>
    <property type="match status" value="1"/>
</dbReference>
<reference evidence="5 6" key="1">
    <citation type="submission" date="2016-01" db="EMBL/GenBank/DDBJ databases">
        <title>The new phylogeny of the genus Mycobacterium.</title>
        <authorList>
            <person name="Tarcisio F."/>
            <person name="Conor M."/>
            <person name="Antonella G."/>
            <person name="Elisabetta G."/>
            <person name="Giulia F.S."/>
            <person name="Sara T."/>
            <person name="Anna F."/>
            <person name="Clotilde B."/>
            <person name="Roberto B."/>
            <person name="Veronica D.S."/>
            <person name="Fabio R."/>
            <person name="Monica P."/>
            <person name="Olivier J."/>
            <person name="Enrico T."/>
            <person name="Nicola S."/>
        </authorList>
    </citation>
    <scope>NUCLEOTIDE SEQUENCE [LARGE SCALE GENOMIC DNA]</scope>
    <source>
        <strain evidence="5 6">DSM 44164</strain>
    </source>
</reference>
<accession>A0A1X1Z0D9</accession>
<feature type="compositionally biased region" description="Low complexity" evidence="2">
    <location>
        <begin position="421"/>
        <end position="430"/>
    </location>
</feature>
<evidence type="ECO:0000313" key="6">
    <source>
        <dbReference type="Proteomes" id="UP000193108"/>
    </source>
</evidence>
<feature type="domain" description="PPE" evidence="3">
    <location>
        <begin position="9"/>
        <end position="170"/>
    </location>
</feature>
<feature type="domain" description="PPE-PPW subfamily C-terminal" evidence="4">
    <location>
        <begin position="473"/>
        <end position="518"/>
    </location>
</feature>
<keyword evidence="6" id="KW-1185">Reference proteome</keyword>
<dbReference type="Pfam" id="PF18878">
    <property type="entry name" value="PPE-PPW"/>
    <property type="match status" value="1"/>
</dbReference>
<dbReference type="FunFam" id="1.20.1260.20:FF:000001">
    <property type="entry name" value="PPE family protein PPE41"/>
    <property type="match status" value="1"/>
</dbReference>
<name>A0A1X1Z0D9_MYCNO</name>
<dbReference type="InterPro" id="IPR043641">
    <property type="entry name" value="PPE-PPW_C"/>
</dbReference>
<organism evidence="5 6">
    <name type="scientific">Mycolicibacter nonchromogenicus</name>
    <name type="common">Mycobacterium nonchromogenicum</name>
    <dbReference type="NCBI Taxonomy" id="1782"/>
    <lineage>
        <taxon>Bacteria</taxon>
        <taxon>Bacillati</taxon>
        <taxon>Actinomycetota</taxon>
        <taxon>Actinomycetes</taxon>
        <taxon>Mycobacteriales</taxon>
        <taxon>Mycobacteriaceae</taxon>
        <taxon>Mycolicibacter</taxon>
    </lineage>
</organism>
<dbReference type="SUPFAM" id="SSF140459">
    <property type="entry name" value="PE/PPE dimer-like"/>
    <property type="match status" value="1"/>
</dbReference>
<evidence type="ECO:0000259" key="3">
    <source>
        <dbReference type="Pfam" id="PF00823"/>
    </source>
</evidence>
<comment type="similarity">
    <text evidence="1">Belongs to the mycobacterial PPE family.</text>
</comment>
<dbReference type="PANTHER" id="PTHR46766">
    <property type="entry name" value="GLUTAMINE-RICH PROTEIN 2"/>
    <property type="match status" value="1"/>
</dbReference>
<evidence type="ECO:0000259" key="4">
    <source>
        <dbReference type="Pfam" id="PF18878"/>
    </source>
</evidence>
<dbReference type="Gene3D" id="1.20.1260.20">
    <property type="entry name" value="PPE superfamily"/>
    <property type="match status" value="1"/>
</dbReference>
<dbReference type="STRING" id="1782.AWC18_17675"/>
<evidence type="ECO:0008006" key="7">
    <source>
        <dbReference type="Google" id="ProtNLM"/>
    </source>
</evidence>
<dbReference type="Pfam" id="PF00823">
    <property type="entry name" value="PPE"/>
    <property type="match status" value="1"/>
</dbReference>
<dbReference type="GO" id="GO:0052572">
    <property type="term" value="P:response to host immune response"/>
    <property type="evidence" value="ECO:0007669"/>
    <property type="project" value="TreeGrafter"/>
</dbReference>
<feature type="region of interest" description="Disordered" evidence="2">
    <location>
        <begin position="502"/>
        <end position="532"/>
    </location>
</feature>
<proteinExistence type="inferred from homology"/>
<evidence type="ECO:0000313" key="5">
    <source>
        <dbReference type="EMBL" id="ORW16766.1"/>
    </source>
</evidence>